<dbReference type="KEGG" id="ssl:SS1G_10558"/>
<accession>A7EYZ2</accession>
<proteinExistence type="predicted"/>
<dbReference type="EMBL" id="CH476636">
    <property type="protein sequence ID" value="EDN94684.1"/>
    <property type="molecule type" value="Genomic_DNA"/>
</dbReference>
<dbReference type="AlphaFoldDB" id="A7EYZ2"/>
<gene>
    <name evidence="1" type="ORF">SS1G_10558</name>
</gene>
<dbReference type="RefSeq" id="XP_001588112.1">
    <property type="nucleotide sequence ID" value="XM_001588062.1"/>
</dbReference>
<reference evidence="2" key="1">
    <citation type="journal article" date="2011" name="PLoS Genet.">
        <title>Genomic analysis of the necrotrophic fungal pathogens Sclerotinia sclerotiorum and Botrytis cinerea.</title>
        <authorList>
            <person name="Amselem J."/>
            <person name="Cuomo C.A."/>
            <person name="van Kan J.A."/>
            <person name="Viaud M."/>
            <person name="Benito E.P."/>
            <person name="Couloux A."/>
            <person name="Coutinho P.M."/>
            <person name="de Vries R.P."/>
            <person name="Dyer P.S."/>
            <person name="Fillinger S."/>
            <person name="Fournier E."/>
            <person name="Gout L."/>
            <person name="Hahn M."/>
            <person name="Kohn L."/>
            <person name="Lapalu N."/>
            <person name="Plummer K.M."/>
            <person name="Pradier J.M."/>
            <person name="Quevillon E."/>
            <person name="Sharon A."/>
            <person name="Simon A."/>
            <person name="ten Have A."/>
            <person name="Tudzynski B."/>
            <person name="Tudzynski P."/>
            <person name="Wincker P."/>
            <person name="Andrew M."/>
            <person name="Anthouard V."/>
            <person name="Beever R.E."/>
            <person name="Beffa R."/>
            <person name="Benoit I."/>
            <person name="Bouzid O."/>
            <person name="Brault B."/>
            <person name="Chen Z."/>
            <person name="Choquer M."/>
            <person name="Collemare J."/>
            <person name="Cotton P."/>
            <person name="Danchin E.G."/>
            <person name="Da Silva C."/>
            <person name="Gautier A."/>
            <person name="Giraud C."/>
            <person name="Giraud T."/>
            <person name="Gonzalez C."/>
            <person name="Grossetete S."/>
            <person name="Guldener U."/>
            <person name="Henrissat B."/>
            <person name="Howlett B.J."/>
            <person name="Kodira C."/>
            <person name="Kretschmer M."/>
            <person name="Lappartient A."/>
            <person name="Leroch M."/>
            <person name="Levis C."/>
            <person name="Mauceli E."/>
            <person name="Neuveglise C."/>
            <person name="Oeser B."/>
            <person name="Pearson M."/>
            <person name="Poulain J."/>
            <person name="Poussereau N."/>
            <person name="Quesneville H."/>
            <person name="Rascle C."/>
            <person name="Schumacher J."/>
            <person name="Segurens B."/>
            <person name="Sexton A."/>
            <person name="Silva E."/>
            <person name="Sirven C."/>
            <person name="Soanes D.M."/>
            <person name="Talbot N.J."/>
            <person name="Templeton M."/>
            <person name="Yandava C."/>
            <person name="Yarden O."/>
            <person name="Zeng Q."/>
            <person name="Rollins J.A."/>
            <person name="Lebrun M.H."/>
            <person name="Dickman M."/>
        </authorList>
    </citation>
    <scope>NUCLEOTIDE SEQUENCE [LARGE SCALE GENOMIC DNA]</scope>
    <source>
        <strain evidence="2">ATCC 18683 / 1980 / Ss-1</strain>
    </source>
</reference>
<dbReference type="GeneID" id="5484456"/>
<evidence type="ECO:0000313" key="1">
    <source>
        <dbReference type="EMBL" id="EDN94684.1"/>
    </source>
</evidence>
<sequence>MEYLVISRYLYCIYKTFASTRLITTASNFQFDYSSILRGPCYIPGVPDPLSLSLLLLSMNLDLQARSADELTPFLHVPLSINNLGTW</sequence>
<name>A7EYZ2_SCLS1</name>
<dbReference type="InParanoid" id="A7EYZ2"/>
<dbReference type="Proteomes" id="UP000001312">
    <property type="component" value="Unassembled WGS sequence"/>
</dbReference>
<keyword evidence="2" id="KW-1185">Reference proteome</keyword>
<organism evidence="1 2">
    <name type="scientific">Sclerotinia sclerotiorum (strain ATCC 18683 / 1980 / Ss-1)</name>
    <name type="common">White mold</name>
    <name type="synonym">Whetzelinia sclerotiorum</name>
    <dbReference type="NCBI Taxonomy" id="665079"/>
    <lineage>
        <taxon>Eukaryota</taxon>
        <taxon>Fungi</taxon>
        <taxon>Dikarya</taxon>
        <taxon>Ascomycota</taxon>
        <taxon>Pezizomycotina</taxon>
        <taxon>Leotiomycetes</taxon>
        <taxon>Helotiales</taxon>
        <taxon>Sclerotiniaceae</taxon>
        <taxon>Sclerotinia</taxon>
    </lineage>
</organism>
<protein>
    <submittedName>
        <fullName evidence="1">Uncharacterized protein</fullName>
    </submittedName>
</protein>
<evidence type="ECO:0000313" key="2">
    <source>
        <dbReference type="Proteomes" id="UP000001312"/>
    </source>
</evidence>